<evidence type="ECO:0000256" key="7">
    <source>
        <dbReference type="SAM" id="MobiDB-lite"/>
    </source>
</evidence>
<evidence type="ECO:0000256" key="1">
    <source>
        <dbReference type="ARBA" id="ARBA00004141"/>
    </source>
</evidence>
<feature type="transmembrane region" description="Helical" evidence="6">
    <location>
        <begin position="20"/>
        <end position="43"/>
    </location>
</feature>
<dbReference type="PANTHER" id="PTHR11266:SF80">
    <property type="entry name" value="PEROXISOMAL MEMBRANE PROTEIN 2"/>
    <property type="match status" value="1"/>
</dbReference>
<evidence type="ECO:0000256" key="5">
    <source>
        <dbReference type="ARBA" id="ARBA00023136"/>
    </source>
</evidence>
<evidence type="ECO:0000256" key="3">
    <source>
        <dbReference type="ARBA" id="ARBA00022692"/>
    </source>
</evidence>
<dbReference type="InterPro" id="IPR007248">
    <property type="entry name" value="Mpv17_PMP22"/>
</dbReference>
<dbReference type="AlphaFoldDB" id="A0A1X7RRD5"/>
<protein>
    <submittedName>
        <fullName evidence="8">Uncharacterized protein</fullName>
    </submittedName>
</protein>
<feature type="transmembrane region" description="Helical" evidence="6">
    <location>
        <begin position="186"/>
        <end position="205"/>
    </location>
</feature>
<dbReference type="Pfam" id="PF04117">
    <property type="entry name" value="Mpv17_PMP22"/>
    <property type="match status" value="1"/>
</dbReference>
<feature type="transmembrane region" description="Helical" evidence="6">
    <location>
        <begin position="164"/>
        <end position="180"/>
    </location>
</feature>
<accession>A0A1X7RRD5</accession>
<keyword evidence="3 6" id="KW-0812">Transmembrane</keyword>
<dbReference type="GO" id="GO:0005778">
    <property type="term" value="C:peroxisomal membrane"/>
    <property type="evidence" value="ECO:0007669"/>
    <property type="project" value="TreeGrafter"/>
</dbReference>
<keyword evidence="5 6" id="KW-0472">Membrane</keyword>
<dbReference type="Proteomes" id="UP000215127">
    <property type="component" value="Chromosome 4"/>
</dbReference>
<feature type="compositionally biased region" description="Basic and acidic residues" evidence="7">
    <location>
        <begin position="90"/>
        <end position="103"/>
    </location>
</feature>
<keyword evidence="9" id="KW-1185">Reference proteome</keyword>
<reference evidence="8 9" key="1">
    <citation type="submission" date="2016-06" db="EMBL/GenBank/DDBJ databases">
        <authorList>
            <person name="Kjaerup R.B."/>
            <person name="Dalgaard T.S."/>
            <person name="Juul-Madsen H.R."/>
        </authorList>
    </citation>
    <scope>NUCLEOTIDE SEQUENCE [LARGE SCALE GENOMIC DNA]</scope>
</reference>
<sequence length="210" mass="23084">MQGVSRQYLKPQLMGSKPTYSFLTTIQSALLSAVSNVVAQLISSWQSNTPFTLDIVRLLQFVTFSVIACPPNYLWQRFLESKFPAYPSDQRSDLSKKSDEKSSAKPVSKQLSIKNTAIKFSLDQTIGAAVNTVMFIAGIALLRGESLDTAIRNVQEQYLPMQSAGLKLWPAVSILSFAVIPLEHRMLFGSVAGLFWGVFLSMTAGSSGHK</sequence>
<dbReference type="EMBL" id="LT853695">
    <property type="protein sequence ID" value="SMQ49547.1"/>
    <property type="molecule type" value="Genomic_DNA"/>
</dbReference>
<comment type="subcellular location">
    <subcellularLocation>
        <location evidence="1">Membrane</location>
        <topology evidence="1">Multi-pass membrane protein</topology>
    </subcellularLocation>
</comment>
<feature type="region of interest" description="Disordered" evidence="7">
    <location>
        <begin position="87"/>
        <end position="107"/>
    </location>
</feature>
<evidence type="ECO:0000256" key="4">
    <source>
        <dbReference type="ARBA" id="ARBA00022989"/>
    </source>
</evidence>
<feature type="transmembrane region" description="Helical" evidence="6">
    <location>
        <begin position="125"/>
        <end position="143"/>
    </location>
</feature>
<keyword evidence="4 6" id="KW-1133">Transmembrane helix</keyword>
<proteinExistence type="inferred from homology"/>
<organism evidence="8 9">
    <name type="scientific">Zymoseptoria tritici (strain ST99CH_3D7)</name>
    <dbReference type="NCBI Taxonomy" id="1276538"/>
    <lineage>
        <taxon>Eukaryota</taxon>
        <taxon>Fungi</taxon>
        <taxon>Dikarya</taxon>
        <taxon>Ascomycota</taxon>
        <taxon>Pezizomycotina</taxon>
        <taxon>Dothideomycetes</taxon>
        <taxon>Dothideomycetidae</taxon>
        <taxon>Mycosphaerellales</taxon>
        <taxon>Mycosphaerellaceae</taxon>
        <taxon>Zymoseptoria</taxon>
    </lineage>
</organism>
<dbReference type="PANTHER" id="PTHR11266">
    <property type="entry name" value="PEROXISOMAL MEMBRANE PROTEIN 2, PXMP2 MPV17"/>
    <property type="match status" value="1"/>
</dbReference>
<evidence type="ECO:0000313" key="8">
    <source>
        <dbReference type="EMBL" id="SMQ49547.1"/>
    </source>
</evidence>
<comment type="similarity">
    <text evidence="2 6">Belongs to the peroxisomal membrane protein PXMP2/4 family.</text>
</comment>
<dbReference type="STRING" id="1276538.A0A1X7RRD5"/>
<gene>
    <name evidence="8" type="ORF">ZT3D7_G4698</name>
</gene>
<name>A0A1X7RRD5_ZYMT9</name>
<evidence type="ECO:0000256" key="6">
    <source>
        <dbReference type="RuleBase" id="RU363053"/>
    </source>
</evidence>
<evidence type="ECO:0000313" key="9">
    <source>
        <dbReference type="Proteomes" id="UP000215127"/>
    </source>
</evidence>
<evidence type="ECO:0000256" key="2">
    <source>
        <dbReference type="ARBA" id="ARBA00006824"/>
    </source>
</evidence>